<evidence type="ECO:0000313" key="4">
    <source>
        <dbReference type="Proteomes" id="UP000052978"/>
    </source>
</evidence>
<evidence type="ECO:0000259" key="2">
    <source>
        <dbReference type="Pfam" id="PF25914"/>
    </source>
</evidence>
<dbReference type="EMBL" id="KE162790">
    <property type="protein sequence ID" value="EPQ09616.1"/>
    <property type="molecule type" value="Genomic_DNA"/>
</dbReference>
<reference evidence="3 4" key="1">
    <citation type="journal article" date="2013" name="Nat. Commun.">
        <title>Genome analysis reveals insights into physiology and longevity of the Brandt's bat Myotis brandtii.</title>
        <authorList>
            <person name="Seim I."/>
            <person name="Fang X."/>
            <person name="Xiong Z."/>
            <person name="Lobanov A.V."/>
            <person name="Huang Z."/>
            <person name="Ma S."/>
            <person name="Feng Y."/>
            <person name="Turanov A.A."/>
            <person name="Zhu Y."/>
            <person name="Lenz T.L."/>
            <person name="Gerashchenko M.V."/>
            <person name="Fan D."/>
            <person name="Hee Yim S."/>
            <person name="Yao X."/>
            <person name="Jordan D."/>
            <person name="Xiong Y."/>
            <person name="Ma Y."/>
            <person name="Lyapunov A.N."/>
            <person name="Chen G."/>
            <person name="Kulakova O.I."/>
            <person name="Sun Y."/>
            <person name="Lee S.G."/>
            <person name="Bronson R.T."/>
            <person name="Moskalev A.A."/>
            <person name="Sunyaev S.R."/>
            <person name="Zhang G."/>
            <person name="Krogh A."/>
            <person name="Wang J."/>
            <person name="Gladyshev V.N."/>
        </authorList>
    </citation>
    <scope>NUCLEOTIDE SEQUENCE [LARGE SCALE GENOMIC DNA]</scope>
</reference>
<sequence length="79" mass="8869">MESSDSGDQGDESVSQCGSQMDELVQKEGIYCFVNNLSEDRKIMMDDILIGNLGESTEELQKRLQPIKENPLENSDENL</sequence>
<organism evidence="3 4">
    <name type="scientific">Myotis brandtii</name>
    <name type="common">Brandt's bat</name>
    <dbReference type="NCBI Taxonomy" id="109478"/>
    <lineage>
        <taxon>Eukaryota</taxon>
        <taxon>Metazoa</taxon>
        <taxon>Chordata</taxon>
        <taxon>Craniata</taxon>
        <taxon>Vertebrata</taxon>
        <taxon>Euteleostomi</taxon>
        <taxon>Mammalia</taxon>
        <taxon>Eutheria</taxon>
        <taxon>Laurasiatheria</taxon>
        <taxon>Chiroptera</taxon>
        <taxon>Yangochiroptera</taxon>
        <taxon>Vespertilionidae</taxon>
        <taxon>Myotis</taxon>
    </lineage>
</organism>
<protein>
    <submittedName>
        <fullName evidence="3">E3 ubiquitin-protein ligase RLIM</fullName>
    </submittedName>
</protein>
<evidence type="ECO:0000313" key="3">
    <source>
        <dbReference type="EMBL" id="EPQ09616.1"/>
    </source>
</evidence>
<gene>
    <name evidence="3" type="ORF">D623_10006290</name>
</gene>
<feature type="region of interest" description="Disordered" evidence="1">
    <location>
        <begin position="1"/>
        <end position="20"/>
    </location>
</feature>
<dbReference type="AlphaFoldDB" id="S7MY78"/>
<dbReference type="InterPro" id="IPR058896">
    <property type="entry name" value="RNF6/12_N"/>
</dbReference>
<feature type="compositionally biased region" description="Low complexity" evidence="1">
    <location>
        <begin position="1"/>
        <end position="16"/>
    </location>
</feature>
<name>S7MY78_MYOBR</name>
<evidence type="ECO:0000256" key="1">
    <source>
        <dbReference type="SAM" id="MobiDB-lite"/>
    </source>
</evidence>
<accession>S7MY78</accession>
<dbReference type="Pfam" id="PF25914">
    <property type="entry name" value="RNF6_N"/>
    <property type="match status" value="1"/>
</dbReference>
<dbReference type="Proteomes" id="UP000052978">
    <property type="component" value="Unassembled WGS sequence"/>
</dbReference>
<keyword evidence="4" id="KW-1185">Reference proteome</keyword>
<proteinExistence type="predicted"/>
<feature type="domain" description="E3 ubiquitin-protein ligase RNF6/12 N-terminal" evidence="2">
    <location>
        <begin position="16"/>
        <end position="71"/>
    </location>
</feature>